<dbReference type="InterPro" id="IPR013207">
    <property type="entry name" value="LGFP"/>
</dbReference>
<protein>
    <submittedName>
        <fullName evidence="3">Uncharacterized protein with LGFP repeats</fullName>
    </submittedName>
</protein>
<keyword evidence="1" id="KW-0732">Signal</keyword>
<dbReference type="OrthoDB" id="9764271at2"/>
<accession>A0A511FBN8</accession>
<dbReference type="EMBL" id="BJVQ01000002">
    <property type="protein sequence ID" value="GEL45208.1"/>
    <property type="molecule type" value="Genomic_DNA"/>
</dbReference>
<evidence type="ECO:0000313" key="5">
    <source>
        <dbReference type="Proteomes" id="UP000564629"/>
    </source>
</evidence>
<gene>
    <name evidence="2" type="ORF">CHO01_03240</name>
    <name evidence="3" type="ORF">HNR08_002733</name>
</gene>
<reference evidence="2 4" key="1">
    <citation type="submission" date="2019-07" db="EMBL/GenBank/DDBJ databases">
        <title>Whole genome shotgun sequence of Cellulomonas hominis NBRC 16055.</title>
        <authorList>
            <person name="Hosoyama A."/>
            <person name="Uohara A."/>
            <person name="Ohji S."/>
            <person name="Ichikawa N."/>
        </authorList>
    </citation>
    <scope>NUCLEOTIDE SEQUENCE [LARGE SCALE GENOMIC DNA]</scope>
    <source>
        <strain evidence="2 4">NBRC 16055</strain>
    </source>
</reference>
<reference evidence="3 5" key="2">
    <citation type="submission" date="2020-08" db="EMBL/GenBank/DDBJ databases">
        <title>Sequencing the genomes of 1000 actinobacteria strains.</title>
        <authorList>
            <person name="Klenk H.-P."/>
        </authorList>
    </citation>
    <scope>NUCLEOTIDE SEQUENCE [LARGE SCALE GENOMIC DNA]</scope>
    <source>
        <strain evidence="3 5">DSM 9581</strain>
    </source>
</reference>
<name>A0A511FBN8_9CELL</name>
<evidence type="ECO:0000313" key="3">
    <source>
        <dbReference type="EMBL" id="MBB5473997.1"/>
    </source>
</evidence>
<evidence type="ECO:0000313" key="4">
    <source>
        <dbReference type="Proteomes" id="UP000321723"/>
    </source>
</evidence>
<dbReference type="Proteomes" id="UP000564629">
    <property type="component" value="Unassembled WGS sequence"/>
</dbReference>
<evidence type="ECO:0000256" key="1">
    <source>
        <dbReference type="SAM" id="SignalP"/>
    </source>
</evidence>
<dbReference type="RefSeq" id="WP_146832498.1">
    <property type="nucleotide sequence ID" value="NZ_BJVQ01000002.1"/>
</dbReference>
<feature type="signal peptide" evidence="1">
    <location>
        <begin position="1"/>
        <end position="22"/>
    </location>
</feature>
<dbReference type="AlphaFoldDB" id="A0A511FBN8"/>
<dbReference type="Pfam" id="PF08310">
    <property type="entry name" value="LGFP"/>
    <property type="match status" value="11"/>
</dbReference>
<dbReference type="Proteomes" id="UP000321723">
    <property type="component" value="Unassembled WGS sequence"/>
</dbReference>
<dbReference type="EMBL" id="JACHDN010000001">
    <property type="protein sequence ID" value="MBB5473997.1"/>
    <property type="molecule type" value="Genomic_DNA"/>
</dbReference>
<comment type="caution">
    <text evidence="2">The sequence shown here is derived from an EMBL/GenBank/DDBJ whole genome shotgun (WGS) entry which is preliminary data.</text>
</comment>
<organism evidence="2 4">
    <name type="scientific">Cellulomonas hominis</name>
    <dbReference type="NCBI Taxonomy" id="156981"/>
    <lineage>
        <taxon>Bacteria</taxon>
        <taxon>Bacillati</taxon>
        <taxon>Actinomycetota</taxon>
        <taxon>Actinomycetes</taxon>
        <taxon>Micrococcales</taxon>
        <taxon>Cellulomonadaceae</taxon>
        <taxon>Cellulomonas</taxon>
    </lineage>
</organism>
<keyword evidence="4" id="KW-1185">Reference proteome</keyword>
<evidence type="ECO:0000313" key="2">
    <source>
        <dbReference type="EMBL" id="GEL45208.1"/>
    </source>
</evidence>
<feature type="chain" id="PRO_5038307459" evidence="1">
    <location>
        <begin position="23"/>
        <end position="866"/>
    </location>
</feature>
<proteinExistence type="predicted"/>
<sequence length="866" mass="87316">MTARRRPTALLVVVSLLASLLAAVGGTVATQVVTAAPAAAADLSGFSAGNIMSDEVFFDGTRIGEAALQQFLEQKGAGCSVGSDGSPCLKNYRVSTPSRSADAYCSGYAGAADERASTILVKVGRACGVNPQVLAVILQKEQGLVTTTGAAATATRYQRAMGFGCSDTAPCQEQYGGFFNQVYQAARQFQVYAARPGSYAHRAGATNAVRYHPNAACGTSPVYIVNQATAGLYNYTPYQPNAAALAAGYGTGDACSSYGNRNFWNYFTDWFGPTSGYGVSPQMTELWNAWGGGAGALGQPIASQRCDLVPTGCSQKFTNATIFWSPTTGAQAVGGLILSRWEASGGPAAGIGYPTSTVLSCDAGAGCAQTFESGVITWSGATGAQLVGGQIYQRWIAEGGLSAGIGYPTSTVLSCDFGAGCAQSFQSGLITWSGATGAHIIGGIIGARWQREGGATGALGYPTSTVLGCAASGCAQNFQRGAIAWSSATGVQVVAEQVAQAWMAAGGPAAGIGVPVESLVTCTGPCVQRFQSGVMTWSGSGSGQLVGGVIYRRWQDLGGLAAGIGYPTSTVQGCPATGCVQTFQSGAMTWSGATGAQLVGGLIWSRWQASGGLGAGIGVPTESVQSCPASGCVQQFQTGAVAWSQATGAHLVGGAIYGRWRAAGGAASALGYPRDTVLGCASSGCRQNFAGGAVTWSAATGAHAVQESVAALYLGQGAETVFGYPTTTVGACPGPDGCVQTFSAGAIDWTPERGALAITGPIHSRWADSGGAQAGIGRPLTSTLACDQAAGCVQDYQGGAIASSSGTGAHLVGGQIYTLWKALGGRDSTLGLPTSTVLGCDPAAGCVQTFQGGSIRWSGATGAYRQ</sequence>